<dbReference type="InterPro" id="IPR052997">
    <property type="entry name" value="RRT15-like"/>
</dbReference>
<dbReference type="Gramene" id="OE9A066689T1">
    <property type="protein sequence ID" value="OE9A066689C1"/>
    <property type="gene ID" value="OE9A066689"/>
</dbReference>
<dbReference type="PANTHER" id="PTHR33047">
    <property type="entry name" value="PROTEIN TAR1"/>
    <property type="match status" value="1"/>
</dbReference>
<dbReference type="PANTHER" id="PTHR33047:SF42">
    <property type="entry name" value="PROTEIN TAR1"/>
    <property type="match status" value="1"/>
</dbReference>
<dbReference type="AlphaFoldDB" id="A0A8S0T5F6"/>
<reference evidence="2 3" key="1">
    <citation type="submission" date="2019-12" db="EMBL/GenBank/DDBJ databases">
        <authorList>
            <person name="Alioto T."/>
            <person name="Alioto T."/>
            <person name="Gomez Garrido J."/>
        </authorList>
    </citation>
    <scope>NUCLEOTIDE SEQUENCE [LARGE SCALE GENOMIC DNA]</scope>
</reference>
<feature type="region of interest" description="Disordered" evidence="1">
    <location>
        <begin position="25"/>
        <end position="46"/>
    </location>
</feature>
<sequence length="252" mass="27559">MPEEAPKGPIPSPLLSHHVATYSRRRSRLNNPSTANGLGTGTPLPSPQIQSFSQSYESILPTFFAYIVPLIKGCSPWTPDTVMSTIGCRRSPPEFPLASPRSGTVYHLLGPNSPTLGEFYFTMKGRADIEGLKNNVAMDTWPPQASYPCDDEAFGYLKRVIVIPAVYPRLVEFLHFDIQSTGKKSHSVPEGAVPSPFPDRHAMTRSHRGSKSNSPSTADKLGTGTFMPSPQSESFSRSYGSILPTFLTYIVP</sequence>
<protein>
    <submittedName>
        <fullName evidence="2">Uncharacterized protein</fullName>
    </submittedName>
</protein>
<accession>A0A8S0T5F6</accession>
<evidence type="ECO:0000313" key="2">
    <source>
        <dbReference type="EMBL" id="CAA3000154.1"/>
    </source>
</evidence>
<keyword evidence="3" id="KW-1185">Reference proteome</keyword>
<feature type="region of interest" description="Disordered" evidence="1">
    <location>
        <begin position="182"/>
        <end position="236"/>
    </location>
</feature>
<evidence type="ECO:0000313" key="3">
    <source>
        <dbReference type="Proteomes" id="UP000594638"/>
    </source>
</evidence>
<proteinExistence type="predicted"/>
<organism evidence="2 3">
    <name type="scientific">Olea europaea subsp. europaea</name>
    <dbReference type="NCBI Taxonomy" id="158383"/>
    <lineage>
        <taxon>Eukaryota</taxon>
        <taxon>Viridiplantae</taxon>
        <taxon>Streptophyta</taxon>
        <taxon>Embryophyta</taxon>
        <taxon>Tracheophyta</taxon>
        <taxon>Spermatophyta</taxon>
        <taxon>Magnoliopsida</taxon>
        <taxon>eudicotyledons</taxon>
        <taxon>Gunneridae</taxon>
        <taxon>Pentapetalae</taxon>
        <taxon>asterids</taxon>
        <taxon>lamiids</taxon>
        <taxon>Lamiales</taxon>
        <taxon>Oleaceae</taxon>
        <taxon>Oleeae</taxon>
        <taxon>Olea</taxon>
    </lineage>
</organism>
<gene>
    <name evidence="2" type="ORF">OLEA9_A066689</name>
</gene>
<comment type="caution">
    <text evidence="2">The sequence shown here is derived from an EMBL/GenBank/DDBJ whole genome shotgun (WGS) entry which is preliminary data.</text>
</comment>
<dbReference type="Proteomes" id="UP000594638">
    <property type="component" value="Unassembled WGS sequence"/>
</dbReference>
<dbReference type="OrthoDB" id="1636541at2759"/>
<name>A0A8S0T5F6_OLEEU</name>
<dbReference type="EMBL" id="CACTIH010005672">
    <property type="protein sequence ID" value="CAA3000154.1"/>
    <property type="molecule type" value="Genomic_DNA"/>
</dbReference>
<feature type="compositionally biased region" description="Polar residues" evidence="1">
    <location>
        <begin position="226"/>
        <end position="236"/>
    </location>
</feature>
<evidence type="ECO:0000256" key="1">
    <source>
        <dbReference type="SAM" id="MobiDB-lite"/>
    </source>
</evidence>